<evidence type="ECO:0000313" key="1">
    <source>
        <dbReference type="EMBL" id="CAK9038784.1"/>
    </source>
</evidence>
<dbReference type="Proteomes" id="UP001642484">
    <property type="component" value="Unassembled WGS sequence"/>
</dbReference>
<organism evidence="1 2">
    <name type="scientific">Durusdinium trenchii</name>
    <dbReference type="NCBI Taxonomy" id="1381693"/>
    <lineage>
        <taxon>Eukaryota</taxon>
        <taxon>Sar</taxon>
        <taxon>Alveolata</taxon>
        <taxon>Dinophyceae</taxon>
        <taxon>Suessiales</taxon>
        <taxon>Symbiodiniaceae</taxon>
        <taxon>Durusdinium</taxon>
    </lineage>
</organism>
<proteinExistence type="predicted"/>
<protein>
    <submittedName>
        <fullName evidence="1">Uncharacterized protein</fullName>
    </submittedName>
</protein>
<sequence length="197" mass="21653">MGFLRRLMIDDRNLCKTVGELHFTCDVFVSCVMPFPNVHSRAQSDLDAVVRRRSRPPAQYLHKAVLLAISDASTEQAPVLVILTGPRVGELPAFGGEEVYFGGLVPSEQQLIQVAGSYIWGQVVFSLPVLEELLQSGALELAPGVRVHEVMSAPRTSRWAAAGGRLESINDAAAALLGDDQQRHWYQRYLGLSVEKL</sequence>
<name>A0ABP0LL42_9DINO</name>
<comment type="caution">
    <text evidence="1">The sequence shown here is derived from an EMBL/GenBank/DDBJ whole genome shotgun (WGS) entry which is preliminary data.</text>
</comment>
<gene>
    <name evidence="1" type="ORF">CCMP2556_LOCUS21164</name>
</gene>
<evidence type="ECO:0000313" key="2">
    <source>
        <dbReference type="Proteomes" id="UP001642484"/>
    </source>
</evidence>
<reference evidence="1 2" key="1">
    <citation type="submission" date="2024-02" db="EMBL/GenBank/DDBJ databases">
        <authorList>
            <person name="Chen Y."/>
            <person name="Shah S."/>
            <person name="Dougan E. K."/>
            <person name="Thang M."/>
            <person name="Chan C."/>
        </authorList>
    </citation>
    <scope>NUCLEOTIDE SEQUENCE [LARGE SCALE GENOMIC DNA]</scope>
</reference>
<dbReference type="EMBL" id="CAXAMN010012670">
    <property type="protein sequence ID" value="CAK9038784.1"/>
    <property type="molecule type" value="Genomic_DNA"/>
</dbReference>
<accession>A0ABP0LL42</accession>
<keyword evidence="2" id="KW-1185">Reference proteome</keyword>